<dbReference type="AlphaFoldDB" id="A0A7V6PCW1"/>
<organism evidence="1 2">
    <name type="scientific">Brucella intermedia</name>
    <dbReference type="NCBI Taxonomy" id="94625"/>
    <lineage>
        <taxon>Bacteria</taxon>
        <taxon>Pseudomonadati</taxon>
        <taxon>Pseudomonadota</taxon>
        <taxon>Alphaproteobacteria</taxon>
        <taxon>Hyphomicrobiales</taxon>
        <taxon>Brucellaceae</taxon>
        <taxon>Brucella/Ochrobactrum group</taxon>
        <taxon>Brucella</taxon>
    </lineage>
</organism>
<proteinExistence type="predicted"/>
<dbReference type="GO" id="GO:0003676">
    <property type="term" value="F:nucleic acid binding"/>
    <property type="evidence" value="ECO:0007669"/>
    <property type="project" value="InterPro"/>
</dbReference>
<reference evidence="1 2" key="1">
    <citation type="journal article" date="2020" name="Biotechnol. Biofuels">
        <title>New insights from the biogas microbiome by comprehensive genome-resolved metagenomics of nearly 1600 species originating from multiple anaerobic digesters.</title>
        <authorList>
            <person name="Campanaro S."/>
            <person name="Treu L."/>
            <person name="Rodriguez-R L.M."/>
            <person name="Kovalovszki A."/>
            <person name="Ziels R.M."/>
            <person name="Maus I."/>
            <person name="Zhu X."/>
            <person name="Kougias P.G."/>
            <person name="Basile A."/>
            <person name="Luo G."/>
            <person name="Schluter A."/>
            <person name="Konstantinidis K.T."/>
            <person name="Angelidaki I."/>
        </authorList>
    </citation>
    <scope>NUCLEOTIDE SEQUENCE [LARGE SCALE GENOMIC DNA]</scope>
    <source>
        <strain evidence="1">AS04akNAM_66</strain>
    </source>
</reference>
<evidence type="ECO:0000313" key="1">
    <source>
        <dbReference type="EMBL" id="HHV68560.1"/>
    </source>
</evidence>
<sequence length="165" mass="17464">MPALPLGAPGNRCILALDLGTTTGWALRSADGLITSGALSLRPGRFDGGGMRYLRFANWLTEIDRLSGPMATIWFEEVRRHLGTDAAHVYGGLMAMLTAWAEQHGVPYQGVPVGTIKRHVTAKGNAGKEAVLAAIRARGFSPADDNEADAIAILLWAIETNGGLA</sequence>
<dbReference type="InterPro" id="IPR036397">
    <property type="entry name" value="RNaseH_sf"/>
</dbReference>
<name>A0A7V6PCW1_9HYPH</name>
<dbReference type="SUPFAM" id="SSF53098">
    <property type="entry name" value="Ribonuclease H-like"/>
    <property type="match status" value="1"/>
</dbReference>
<protein>
    <submittedName>
        <fullName evidence="1">Crossover junction endodeoxyribonuclease RuvC</fullName>
    </submittedName>
</protein>
<dbReference type="Proteomes" id="UP000551563">
    <property type="component" value="Unassembled WGS sequence"/>
</dbReference>
<dbReference type="EMBL" id="DUMN01000372">
    <property type="protein sequence ID" value="HHV68560.1"/>
    <property type="molecule type" value="Genomic_DNA"/>
</dbReference>
<dbReference type="Gene3D" id="3.30.420.10">
    <property type="entry name" value="Ribonuclease H-like superfamily/Ribonuclease H"/>
    <property type="match status" value="1"/>
</dbReference>
<evidence type="ECO:0000313" key="2">
    <source>
        <dbReference type="Proteomes" id="UP000551563"/>
    </source>
</evidence>
<gene>
    <name evidence="1" type="ORF">GXX48_13070</name>
</gene>
<comment type="caution">
    <text evidence="1">The sequence shown here is derived from an EMBL/GenBank/DDBJ whole genome shotgun (WGS) entry which is preliminary data.</text>
</comment>
<accession>A0A7V6PCW1</accession>
<dbReference type="InterPro" id="IPR012337">
    <property type="entry name" value="RNaseH-like_sf"/>
</dbReference>